<keyword evidence="6" id="KW-1185">Reference proteome</keyword>
<protein>
    <recommendedName>
        <fullName evidence="7">ABC transmembrane type-1 domain-containing protein</fullName>
    </recommendedName>
</protein>
<keyword evidence="1" id="KW-0547">Nucleotide-binding</keyword>
<evidence type="ECO:0000256" key="4">
    <source>
        <dbReference type="SAM" id="SignalP"/>
    </source>
</evidence>
<dbReference type="AlphaFoldDB" id="S8FXC3"/>
<dbReference type="InterPro" id="IPR050173">
    <property type="entry name" value="ABC_transporter_C-like"/>
</dbReference>
<keyword evidence="2" id="KW-0067">ATP-binding</keyword>
<feature type="chain" id="PRO_5004551467" description="ABC transmembrane type-1 domain-containing protein" evidence="4">
    <location>
        <begin position="23"/>
        <end position="207"/>
    </location>
</feature>
<organism evidence="5 6">
    <name type="scientific">Fomitopsis schrenkii</name>
    <name type="common">Brown rot fungus</name>
    <dbReference type="NCBI Taxonomy" id="2126942"/>
    <lineage>
        <taxon>Eukaryota</taxon>
        <taxon>Fungi</taxon>
        <taxon>Dikarya</taxon>
        <taxon>Basidiomycota</taxon>
        <taxon>Agaricomycotina</taxon>
        <taxon>Agaricomycetes</taxon>
        <taxon>Polyporales</taxon>
        <taxon>Fomitopsis</taxon>
    </lineage>
</organism>
<keyword evidence="4" id="KW-0732">Signal</keyword>
<dbReference type="GO" id="GO:0016020">
    <property type="term" value="C:membrane"/>
    <property type="evidence" value="ECO:0007669"/>
    <property type="project" value="TreeGrafter"/>
</dbReference>
<dbReference type="eggNOG" id="KOG0054">
    <property type="taxonomic scope" value="Eukaryota"/>
</dbReference>
<evidence type="ECO:0000313" key="6">
    <source>
        <dbReference type="Proteomes" id="UP000015241"/>
    </source>
</evidence>
<evidence type="ECO:0000256" key="1">
    <source>
        <dbReference type="ARBA" id="ARBA00022741"/>
    </source>
</evidence>
<name>S8FXC3_FOMSC</name>
<feature type="region of interest" description="Disordered" evidence="3">
    <location>
        <begin position="173"/>
        <end position="207"/>
    </location>
</feature>
<dbReference type="GO" id="GO:0042626">
    <property type="term" value="F:ATPase-coupled transmembrane transporter activity"/>
    <property type="evidence" value="ECO:0007669"/>
    <property type="project" value="TreeGrafter"/>
</dbReference>
<accession>S8FXC3</accession>
<feature type="compositionally biased region" description="Basic and acidic residues" evidence="3">
    <location>
        <begin position="185"/>
        <end position="201"/>
    </location>
</feature>
<dbReference type="EMBL" id="KE504123">
    <property type="protein sequence ID" value="EPT05756.1"/>
    <property type="molecule type" value="Genomic_DNA"/>
</dbReference>
<dbReference type="InParanoid" id="S8FXC3"/>
<dbReference type="GO" id="GO:0005524">
    <property type="term" value="F:ATP binding"/>
    <property type="evidence" value="ECO:0007669"/>
    <property type="project" value="UniProtKB-KW"/>
</dbReference>
<dbReference type="PANTHER" id="PTHR24223:SF415">
    <property type="entry name" value="FI20190P1"/>
    <property type="match status" value="1"/>
</dbReference>
<dbReference type="HOGENOM" id="CLU_1326398_0_0_1"/>
<dbReference type="STRING" id="743788.S8FXC3"/>
<dbReference type="PANTHER" id="PTHR24223">
    <property type="entry name" value="ATP-BINDING CASSETTE SUB-FAMILY C"/>
    <property type="match status" value="1"/>
</dbReference>
<evidence type="ECO:0000256" key="2">
    <source>
        <dbReference type="ARBA" id="ARBA00022840"/>
    </source>
</evidence>
<proteinExistence type="predicted"/>
<evidence type="ECO:0000313" key="5">
    <source>
        <dbReference type="EMBL" id="EPT05756.1"/>
    </source>
</evidence>
<sequence length="207" mass="23074">MRALASIYAILAFLSMLCKAQADVHHLWFGSTCIRSELMAAIYDKALKRKGISGLVDQDPEAVEVKGSSKGDNPKAVADTGNIVNLMAGNANRISQIVTGSYFIYGTPIEIMIALTFLYQLLGLSPFAGFTNLFDAQPALRCPLSRLPPQLRAHVRQRRIQLCEPFLRLAHPQFPDPRTHPTPRSARDTRRNRPPWRRLDHGVGCPE</sequence>
<gene>
    <name evidence="5" type="ORF">FOMPIDRAFT_1021425</name>
</gene>
<dbReference type="Proteomes" id="UP000015241">
    <property type="component" value="Unassembled WGS sequence"/>
</dbReference>
<evidence type="ECO:0008006" key="7">
    <source>
        <dbReference type="Google" id="ProtNLM"/>
    </source>
</evidence>
<evidence type="ECO:0000256" key="3">
    <source>
        <dbReference type="SAM" id="MobiDB-lite"/>
    </source>
</evidence>
<dbReference type="OrthoDB" id="6500128at2759"/>
<feature type="signal peptide" evidence="4">
    <location>
        <begin position="1"/>
        <end position="22"/>
    </location>
</feature>
<reference evidence="5 6" key="1">
    <citation type="journal article" date="2012" name="Science">
        <title>The Paleozoic origin of enzymatic lignin decomposition reconstructed from 31 fungal genomes.</title>
        <authorList>
            <person name="Floudas D."/>
            <person name="Binder M."/>
            <person name="Riley R."/>
            <person name="Barry K."/>
            <person name="Blanchette R.A."/>
            <person name="Henrissat B."/>
            <person name="Martinez A.T."/>
            <person name="Otillar R."/>
            <person name="Spatafora J.W."/>
            <person name="Yadav J.S."/>
            <person name="Aerts A."/>
            <person name="Benoit I."/>
            <person name="Boyd A."/>
            <person name="Carlson A."/>
            <person name="Copeland A."/>
            <person name="Coutinho P.M."/>
            <person name="de Vries R.P."/>
            <person name="Ferreira P."/>
            <person name="Findley K."/>
            <person name="Foster B."/>
            <person name="Gaskell J."/>
            <person name="Glotzer D."/>
            <person name="Gorecki P."/>
            <person name="Heitman J."/>
            <person name="Hesse C."/>
            <person name="Hori C."/>
            <person name="Igarashi K."/>
            <person name="Jurgens J.A."/>
            <person name="Kallen N."/>
            <person name="Kersten P."/>
            <person name="Kohler A."/>
            <person name="Kuees U."/>
            <person name="Kumar T.K.A."/>
            <person name="Kuo A."/>
            <person name="LaButti K."/>
            <person name="Larrondo L.F."/>
            <person name="Lindquist E."/>
            <person name="Ling A."/>
            <person name="Lombard V."/>
            <person name="Lucas S."/>
            <person name="Lundell T."/>
            <person name="Martin R."/>
            <person name="McLaughlin D.J."/>
            <person name="Morgenstern I."/>
            <person name="Morin E."/>
            <person name="Murat C."/>
            <person name="Nagy L.G."/>
            <person name="Nolan M."/>
            <person name="Ohm R.A."/>
            <person name="Patyshakuliyeva A."/>
            <person name="Rokas A."/>
            <person name="Ruiz-Duenas F.J."/>
            <person name="Sabat G."/>
            <person name="Salamov A."/>
            <person name="Samejima M."/>
            <person name="Schmutz J."/>
            <person name="Slot J.C."/>
            <person name="St John F."/>
            <person name="Stenlid J."/>
            <person name="Sun H."/>
            <person name="Sun S."/>
            <person name="Syed K."/>
            <person name="Tsang A."/>
            <person name="Wiebenga A."/>
            <person name="Young D."/>
            <person name="Pisabarro A."/>
            <person name="Eastwood D.C."/>
            <person name="Martin F."/>
            <person name="Cullen D."/>
            <person name="Grigoriev I.V."/>
            <person name="Hibbett D.S."/>
        </authorList>
    </citation>
    <scope>NUCLEOTIDE SEQUENCE</scope>
    <source>
        <strain evidence="6">FP-58527</strain>
    </source>
</reference>